<evidence type="ECO:0000313" key="2">
    <source>
        <dbReference type="EMBL" id="CAI2368957.1"/>
    </source>
</evidence>
<proteinExistence type="predicted"/>
<keyword evidence="3" id="KW-1185">Reference proteome</keyword>
<evidence type="ECO:0000256" key="1">
    <source>
        <dbReference type="SAM" id="MobiDB-lite"/>
    </source>
</evidence>
<name>A0AAD1UHV3_EUPCR</name>
<evidence type="ECO:0000313" key="3">
    <source>
        <dbReference type="Proteomes" id="UP001295684"/>
    </source>
</evidence>
<feature type="region of interest" description="Disordered" evidence="1">
    <location>
        <begin position="200"/>
        <end position="237"/>
    </location>
</feature>
<organism evidence="2 3">
    <name type="scientific">Euplotes crassus</name>
    <dbReference type="NCBI Taxonomy" id="5936"/>
    <lineage>
        <taxon>Eukaryota</taxon>
        <taxon>Sar</taxon>
        <taxon>Alveolata</taxon>
        <taxon>Ciliophora</taxon>
        <taxon>Intramacronucleata</taxon>
        <taxon>Spirotrichea</taxon>
        <taxon>Hypotrichia</taxon>
        <taxon>Euplotida</taxon>
        <taxon>Euplotidae</taxon>
        <taxon>Moneuplotes</taxon>
    </lineage>
</organism>
<feature type="compositionally biased region" description="Basic and acidic residues" evidence="1">
    <location>
        <begin position="209"/>
        <end position="237"/>
    </location>
</feature>
<gene>
    <name evidence="2" type="ORF">ECRASSUSDP1_LOCUS10253</name>
</gene>
<comment type="caution">
    <text evidence="2">The sequence shown here is derived from an EMBL/GenBank/DDBJ whole genome shotgun (WGS) entry which is preliminary data.</text>
</comment>
<accession>A0AAD1UHV3</accession>
<sequence>MSCRKGCRIMNYTKNNRNDFLDHKRPKSSSLQNRGQQFQPARPVTASCLYRNKHRFITANTHVIPKIIPKNKDSLERSEKDYLDISTSSFSISIKNSKNCKNSNNLKLGSYRNIQRNEIGNRTINVMTESSIEKGIVQVYKYPKPTFNIQCKSTNKPSPKVTPKLKSQLASRLKSHLKSKLKTLSREEANVSKYIQESTKISSCSHRSNNKERDTIRVQETGRREERAWASNRRVET</sequence>
<reference evidence="2" key="1">
    <citation type="submission" date="2023-07" db="EMBL/GenBank/DDBJ databases">
        <authorList>
            <consortium name="AG Swart"/>
            <person name="Singh M."/>
            <person name="Singh A."/>
            <person name="Seah K."/>
            <person name="Emmerich C."/>
        </authorList>
    </citation>
    <scope>NUCLEOTIDE SEQUENCE</scope>
    <source>
        <strain evidence="2">DP1</strain>
    </source>
</reference>
<feature type="region of interest" description="Disordered" evidence="1">
    <location>
        <begin position="17"/>
        <end position="40"/>
    </location>
</feature>
<feature type="compositionally biased region" description="Polar residues" evidence="1">
    <location>
        <begin position="28"/>
        <end position="39"/>
    </location>
</feature>
<dbReference type="Proteomes" id="UP001295684">
    <property type="component" value="Unassembled WGS sequence"/>
</dbReference>
<dbReference type="AlphaFoldDB" id="A0AAD1UHV3"/>
<dbReference type="EMBL" id="CAMPGE010010101">
    <property type="protein sequence ID" value="CAI2368957.1"/>
    <property type="molecule type" value="Genomic_DNA"/>
</dbReference>
<protein>
    <submittedName>
        <fullName evidence="2">Uncharacterized protein</fullName>
    </submittedName>
</protein>